<dbReference type="AlphaFoldDB" id="A0A7W7NZC5"/>
<dbReference type="Proteomes" id="UP000566995">
    <property type="component" value="Unassembled WGS sequence"/>
</dbReference>
<sequence>MPSFSEILHSLGPERPGEREEFLQLLKAQALDDYPQFRNLTPEQLEGVWEMCFGTDQKGVFTSPVPRNAYLFWRIGKAGIN</sequence>
<dbReference type="EMBL" id="JACHLI010000001">
    <property type="protein sequence ID" value="MBB4861454.1"/>
    <property type="molecule type" value="Genomic_DNA"/>
</dbReference>
<gene>
    <name evidence="1" type="ORF">HNP46_000265</name>
</gene>
<comment type="caution">
    <text evidence="1">The sequence shown here is derived from an EMBL/GenBank/DDBJ whole genome shotgun (WGS) entry which is preliminary data.</text>
</comment>
<name>A0A7W7NZC5_PSENT</name>
<reference evidence="1 2" key="1">
    <citation type="submission" date="2020-08" db="EMBL/GenBank/DDBJ databases">
        <title>Functional genomics of gut bacteria from endangered species of beetles.</title>
        <authorList>
            <person name="Carlos-Shanley C."/>
        </authorList>
    </citation>
    <scope>NUCLEOTIDE SEQUENCE [LARGE SCALE GENOMIC DNA]</scope>
    <source>
        <strain evidence="1 2">S00179</strain>
    </source>
</reference>
<accession>A0A7W7NZC5</accession>
<evidence type="ECO:0000313" key="1">
    <source>
        <dbReference type="EMBL" id="MBB4861454.1"/>
    </source>
</evidence>
<protein>
    <submittedName>
        <fullName evidence="1">Uncharacterized protein</fullName>
    </submittedName>
</protein>
<proteinExistence type="predicted"/>
<dbReference type="RefSeq" id="WP_184585718.1">
    <property type="nucleotide sequence ID" value="NZ_JACHLI010000001.1"/>
</dbReference>
<evidence type="ECO:0000313" key="2">
    <source>
        <dbReference type="Proteomes" id="UP000566995"/>
    </source>
</evidence>
<organism evidence="1 2">
    <name type="scientific">Pseudomonas nitroreducens</name>
    <dbReference type="NCBI Taxonomy" id="46680"/>
    <lineage>
        <taxon>Bacteria</taxon>
        <taxon>Pseudomonadati</taxon>
        <taxon>Pseudomonadota</taxon>
        <taxon>Gammaproteobacteria</taxon>
        <taxon>Pseudomonadales</taxon>
        <taxon>Pseudomonadaceae</taxon>
        <taxon>Pseudomonas</taxon>
    </lineage>
</organism>